<keyword evidence="4" id="KW-1185">Reference proteome</keyword>
<gene>
    <name evidence="3" type="ORF">GCM10009801_12600</name>
</gene>
<sequence>MAAGQELPRLPAAGCGELPDKPQRRPQSVTTVRGQSLSSPETRAAGIRRVTAVTGPETVVLGSGGPLETLREHDLVDEHRLLVFPLVLGGGKRLFADGGSPRHLTLTSARSTPSGVMINTYRRSTAGERRSPS</sequence>
<dbReference type="InterPro" id="IPR024072">
    <property type="entry name" value="DHFR-like_dom_sf"/>
</dbReference>
<evidence type="ECO:0000256" key="1">
    <source>
        <dbReference type="SAM" id="MobiDB-lite"/>
    </source>
</evidence>
<evidence type="ECO:0000313" key="4">
    <source>
        <dbReference type="Proteomes" id="UP001500016"/>
    </source>
</evidence>
<dbReference type="Gene3D" id="3.40.430.10">
    <property type="entry name" value="Dihydrofolate Reductase, subunit A"/>
    <property type="match status" value="1"/>
</dbReference>
<accession>A0ABN2VMH6</accession>
<proteinExistence type="predicted"/>
<feature type="domain" description="Bacterial bifunctional deaminase-reductase C-terminal" evidence="2">
    <location>
        <begin position="58"/>
        <end position="117"/>
    </location>
</feature>
<feature type="region of interest" description="Disordered" evidence="1">
    <location>
        <begin position="1"/>
        <end position="45"/>
    </location>
</feature>
<evidence type="ECO:0000259" key="2">
    <source>
        <dbReference type="Pfam" id="PF01872"/>
    </source>
</evidence>
<evidence type="ECO:0000313" key="3">
    <source>
        <dbReference type="EMBL" id="GAA2066331.1"/>
    </source>
</evidence>
<dbReference type="RefSeq" id="WP_344524878.1">
    <property type="nucleotide sequence ID" value="NZ_BAAAPE010000002.1"/>
</dbReference>
<dbReference type="Proteomes" id="UP001500016">
    <property type="component" value="Unassembled WGS sequence"/>
</dbReference>
<reference evidence="3 4" key="1">
    <citation type="journal article" date="2019" name="Int. J. Syst. Evol. Microbiol.">
        <title>The Global Catalogue of Microorganisms (GCM) 10K type strain sequencing project: providing services to taxonomists for standard genome sequencing and annotation.</title>
        <authorList>
            <consortium name="The Broad Institute Genomics Platform"/>
            <consortium name="The Broad Institute Genome Sequencing Center for Infectious Disease"/>
            <person name="Wu L."/>
            <person name="Ma J."/>
        </authorList>
    </citation>
    <scope>NUCLEOTIDE SEQUENCE [LARGE SCALE GENOMIC DNA]</scope>
    <source>
        <strain evidence="3 4">JCM 15478</strain>
    </source>
</reference>
<organism evidence="3 4">
    <name type="scientific">Streptomyces albiaxialis</name>
    <dbReference type="NCBI Taxonomy" id="329523"/>
    <lineage>
        <taxon>Bacteria</taxon>
        <taxon>Bacillati</taxon>
        <taxon>Actinomycetota</taxon>
        <taxon>Actinomycetes</taxon>
        <taxon>Kitasatosporales</taxon>
        <taxon>Streptomycetaceae</taxon>
        <taxon>Streptomyces</taxon>
    </lineage>
</organism>
<dbReference type="InterPro" id="IPR002734">
    <property type="entry name" value="RibDG_C"/>
</dbReference>
<dbReference type="SUPFAM" id="SSF53597">
    <property type="entry name" value="Dihydrofolate reductase-like"/>
    <property type="match status" value="1"/>
</dbReference>
<comment type="caution">
    <text evidence="3">The sequence shown here is derived from an EMBL/GenBank/DDBJ whole genome shotgun (WGS) entry which is preliminary data.</text>
</comment>
<dbReference type="Pfam" id="PF01872">
    <property type="entry name" value="RibD_C"/>
    <property type="match status" value="1"/>
</dbReference>
<name>A0ABN2VMH6_9ACTN</name>
<dbReference type="EMBL" id="BAAAPE010000002">
    <property type="protein sequence ID" value="GAA2066331.1"/>
    <property type="molecule type" value="Genomic_DNA"/>
</dbReference>
<feature type="compositionally biased region" description="Polar residues" evidence="1">
    <location>
        <begin position="25"/>
        <end position="41"/>
    </location>
</feature>
<protein>
    <recommendedName>
        <fullName evidence="2">Bacterial bifunctional deaminase-reductase C-terminal domain-containing protein</fullName>
    </recommendedName>
</protein>